<feature type="region of interest" description="Disordered" evidence="10">
    <location>
        <begin position="92"/>
        <end position="207"/>
    </location>
</feature>
<sequence length="207" mass="21777">MFDVGFTEIILIGIVALVVIGPERLPAVAKTAGQWIGKLQRFVRGVKTDLASELQSGDLKKLIGDQREQINELKNMVSSAKKDFENNSRDVMQSAKKSLGELETSVKELDGTASKTEKSLETLATDSVRAESDTVTLSKTPNSNDSSAGSTPVDTAVSIDASTSPQSLKPISSGTNGGQETSTMRTGSSGSTDDSDDMNRAGTESGS</sequence>
<dbReference type="GO" id="GO:0033281">
    <property type="term" value="C:TAT protein transport complex"/>
    <property type="evidence" value="ECO:0007669"/>
    <property type="project" value="UniProtKB-UniRule"/>
</dbReference>
<evidence type="ECO:0000256" key="5">
    <source>
        <dbReference type="ARBA" id="ARBA00022927"/>
    </source>
</evidence>
<name>A0A2Z2P4S9_9GAMM</name>
<keyword evidence="5 9" id="KW-0653">Protein transport</keyword>
<keyword evidence="7 9" id="KW-0811">Translocation</keyword>
<keyword evidence="3 9" id="KW-1003">Cell membrane</keyword>
<evidence type="ECO:0000313" key="11">
    <source>
        <dbReference type="EMBL" id="ASJ76470.1"/>
    </source>
</evidence>
<gene>
    <name evidence="9 11" type="primary">tatB</name>
    <name evidence="11" type="ORF">IMCC3135_32120</name>
</gene>
<keyword evidence="6 9" id="KW-1133">Transmembrane helix</keyword>
<dbReference type="InterPro" id="IPR003369">
    <property type="entry name" value="TatA/B/E"/>
</dbReference>
<comment type="subunit">
    <text evidence="9">The Tat system comprises two distinct complexes: a TatABC complex, containing multiple copies of TatA, TatB and TatC subunits, and a separate TatA complex, containing only TatA subunits. Substrates initially bind to the TatABC complex, which probably triggers association of the separate TatA complex to form the active translocon.</text>
</comment>
<dbReference type="PANTHER" id="PTHR33162">
    <property type="entry name" value="SEC-INDEPENDENT PROTEIN TRANSLOCASE PROTEIN TATA, CHLOROPLASTIC"/>
    <property type="match status" value="1"/>
</dbReference>
<reference evidence="11 12" key="1">
    <citation type="submission" date="2016-12" db="EMBL/GenBank/DDBJ databases">
        <authorList>
            <person name="Song W.-J."/>
            <person name="Kurnit D.M."/>
        </authorList>
    </citation>
    <scope>NUCLEOTIDE SEQUENCE [LARGE SCALE GENOMIC DNA]</scope>
    <source>
        <strain evidence="11 12">IMCC3135</strain>
    </source>
</reference>
<comment type="similarity">
    <text evidence="9">Belongs to the TatB family.</text>
</comment>
<feature type="compositionally biased region" description="Basic and acidic residues" evidence="10">
    <location>
        <begin position="98"/>
        <end position="120"/>
    </location>
</feature>
<evidence type="ECO:0000256" key="1">
    <source>
        <dbReference type="ARBA" id="ARBA00004167"/>
    </source>
</evidence>
<keyword evidence="2 9" id="KW-0813">Transport</keyword>
<organism evidence="11 12">
    <name type="scientific">Granulosicoccus antarcticus IMCC3135</name>
    <dbReference type="NCBI Taxonomy" id="1192854"/>
    <lineage>
        <taxon>Bacteria</taxon>
        <taxon>Pseudomonadati</taxon>
        <taxon>Pseudomonadota</taxon>
        <taxon>Gammaproteobacteria</taxon>
        <taxon>Chromatiales</taxon>
        <taxon>Granulosicoccaceae</taxon>
        <taxon>Granulosicoccus</taxon>
    </lineage>
</organism>
<dbReference type="Pfam" id="PF02416">
    <property type="entry name" value="TatA_B_E"/>
    <property type="match status" value="1"/>
</dbReference>
<evidence type="ECO:0000256" key="4">
    <source>
        <dbReference type="ARBA" id="ARBA00022692"/>
    </source>
</evidence>
<keyword evidence="4 9" id="KW-0812">Transmembrane</keyword>
<dbReference type="Proteomes" id="UP000250079">
    <property type="component" value="Chromosome"/>
</dbReference>
<feature type="compositionally biased region" description="Polar residues" evidence="10">
    <location>
        <begin position="133"/>
        <end position="153"/>
    </location>
</feature>
<evidence type="ECO:0000256" key="10">
    <source>
        <dbReference type="SAM" id="MobiDB-lite"/>
    </source>
</evidence>
<dbReference type="GO" id="GO:0008320">
    <property type="term" value="F:protein transmembrane transporter activity"/>
    <property type="evidence" value="ECO:0007669"/>
    <property type="project" value="UniProtKB-UniRule"/>
</dbReference>
<dbReference type="RefSeq" id="WP_088921241.1">
    <property type="nucleotide sequence ID" value="NZ_CP018632.1"/>
</dbReference>
<keyword evidence="12" id="KW-1185">Reference proteome</keyword>
<evidence type="ECO:0000256" key="6">
    <source>
        <dbReference type="ARBA" id="ARBA00022989"/>
    </source>
</evidence>
<comment type="subcellular location">
    <subcellularLocation>
        <location evidence="9">Cell membrane</location>
        <topology evidence="9">Single-pass membrane protein</topology>
    </subcellularLocation>
    <subcellularLocation>
        <location evidence="1">Membrane</location>
        <topology evidence="1">Single-pass membrane protein</topology>
    </subcellularLocation>
</comment>
<proteinExistence type="inferred from homology"/>
<dbReference type="Gene3D" id="1.20.5.3310">
    <property type="match status" value="1"/>
</dbReference>
<feature type="compositionally biased region" description="Low complexity" evidence="10">
    <location>
        <begin position="181"/>
        <end position="192"/>
    </location>
</feature>
<keyword evidence="8 9" id="KW-0472">Membrane</keyword>
<protein>
    <recommendedName>
        <fullName evidence="9">Sec-independent protein translocase protein TatB</fullName>
    </recommendedName>
</protein>
<evidence type="ECO:0000256" key="8">
    <source>
        <dbReference type="ARBA" id="ARBA00023136"/>
    </source>
</evidence>
<dbReference type="NCBIfam" id="TIGR01410">
    <property type="entry name" value="tatB"/>
    <property type="match status" value="1"/>
</dbReference>
<accession>A0A2Z2P4S9</accession>
<dbReference type="InterPro" id="IPR018448">
    <property type="entry name" value="TatB"/>
</dbReference>
<dbReference type="GO" id="GO:0043953">
    <property type="term" value="P:protein transport by the Tat complex"/>
    <property type="evidence" value="ECO:0007669"/>
    <property type="project" value="UniProtKB-UniRule"/>
</dbReference>
<evidence type="ECO:0000256" key="7">
    <source>
        <dbReference type="ARBA" id="ARBA00023010"/>
    </source>
</evidence>
<dbReference type="EMBL" id="CP018632">
    <property type="protein sequence ID" value="ASJ76470.1"/>
    <property type="molecule type" value="Genomic_DNA"/>
</dbReference>
<evidence type="ECO:0000256" key="2">
    <source>
        <dbReference type="ARBA" id="ARBA00022448"/>
    </source>
</evidence>
<feature type="compositionally biased region" description="Polar residues" evidence="10">
    <location>
        <begin position="160"/>
        <end position="180"/>
    </location>
</feature>
<comment type="function">
    <text evidence="9">Part of the twin-arginine translocation (Tat) system that transports large folded proteins containing a characteristic twin-arginine motif in their signal peptide across membranes. Together with TatC, TatB is part of a receptor directly interacting with Tat signal peptides. TatB may form an oligomeric binding site that transiently accommodates folded Tat precursor proteins before their translocation.</text>
</comment>
<dbReference type="HAMAP" id="MF_00237">
    <property type="entry name" value="TatB"/>
    <property type="match status" value="1"/>
</dbReference>
<dbReference type="PANTHER" id="PTHR33162:SF1">
    <property type="entry name" value="SEC-INDEPENDENT PROTEIN TRANSLOCASE PROTEIN TATA, CHLOROPLASTIC"/>
    <property type="match status" value="1"/>
</dbReference>
<dbReference type="AlphaFoldDB" id="A0A2Z2P4S9"/>
<dbReference type="PRINTS" id="PR01506">
    <property type="entry name" value="TATBPROTEIN"/>
</dbReference>
<evidence type="ECO:0000256" key="3">
    <source>
        <dbReference type="ARBA" id="ARBA00022475"/>
    </source>
</evidence>
<dbReference type="KEGG" id="gai:IMCC3135_32120"/>
<evidence type="ECO:0000256" key="9">
    <source>
        <dbReference type="HAMAP-Rule" id="MF_00237"/>
    </source>
</evidence>
<dbReference type="OrthoDB" id="9816005at2"/>
<evidence type="ECO:0000313" key="12">
    <source>
        <dbReference type="Proteomes" id="UP000250079"/>
    </source>
</evidence>